<gene>
    <name evidence="8" type="ORF">GYA55_05240</name>
</gene>
<evidence type="ECO:0000256" key="2">
    <source>
        <dbReference type="ARBA" id="ARBA00023012"/>
    </source>
</evidence>
<dbReference type="EMBL" id="JAAZON010000224">
    <property type="protein sequence ID" value="NMC62556.1"/>
    <property type="molecule type" value="Genomic_DNA"/>
</dbReference>
<dbReference type="InterPro" id="IPR011006">
    <property type="entry name" value="CheY-like_superfamily"/>
</dbReference>
<dbReference type="Gene3D" id="3.40.50.300">
    <property type="entry name" value="P-loop containing nucleotide triphosphate hydrolases"/>
    <property type="match status" value="1"/>
</dbReference>
<comment type="caution">
    <text evidence="8">The sequence shown here is derived from an EMBL/GenBank/DDBJ whole genome shotgun (WGS) entry which is preliminary data.</text>
</comment>
<dbReference type="GO" id="GO:0006355">
    <property type="term" value="P:regulation of DNA-templated transcription"/>
    <property type="evidence" value="ECO:0007669"/>
    <property type="project" value="TreeGrafter"/>
</dbReference>
<reference evidence="8 9" key="1">
    <citation type="journal article" date="2020" name="Biotechnol. Biofuels">
        <title>New insights from the biogas microbiome by comprehensive genome-resolved metagenomics of nearly 1600 species originating from multiple anaerobic digesters.</title>
        <authorList>
            <person name="Campanaro S."/>
            <person name="Treu L."/>
            <person name="Rodriguez-R L.M."/>
            <person name="Kovalovszki A."/>
            <person name="Ziels R.M."/>
            <person name="Maus I."/>
            <person name="Zhu X."/>
            <person name="Kougias P.G."/>
            <person name="Basile A."/>
            <person name="Luo G."/>
            <person name="Schluter A."/>
            <person name="Konstantinidis K.T."/>
            <person name="Angelidaki I."/>
        </authorList>
    </citation>
    <scope>NUCLEOTIDE SEQUENCE [LARGE SCALE GENOMIC DNA]</scope>
    <source>
        <strain evidence="8">AS27yjCOA_65</strain>
    </source>
</reference>
<name>A0A7X9FQP5_9DELT</name>
<dbReference type="SMART" id="SM00448">
    <property type="entry name" value="REC"/>
    <property type="match status" value="1"/>
</dbReference>
<proteinExistence type="predicted"/>
<dbReference type="Gene3D" id="3.40.50.2300">
    <property type="match status" value="1"/>
</dbReference>
<dbReference type="Proteomes" id="UP000524246">
    <property type="component" value="Unassembled WGS sequence"/>
</dbReference>
<dbReference type="CDD" id="cd17574">
    <property type="entry name" value="REC_OmpR"/>
    <property type="match status" value="1"/>
</dbReference>
<dbReference type="GO" id="GO:0000976">
    <property type="term" value="F:transcription cis-regulatory region binding"/>
    <property type="evidence" value="ECO:0007669"/>
    <property type="project" value="TreeGrafter"/>
</dbReference>
<evidence type="ECO:0000256" key="3">
    <source>
        <dbReference type="ARBA" id="ARBA00023015"/>
    </source>
</evidence>
<protein>
    <submittedName>
        <fullName evidence="8">Response regulator</fullName>
    </submittedName>
</protein>
<dbReference type="AlphaFoldDB" id="A0A7X9FQP5"/>
<evidence type="ECO:0000256" key="6">
    <source>
        <dbReference type="PROSITE-ProRule" id="PRU00169"/>
    </source>
</evidence>
<feature type="non-terminal residue" evidence="8">
    <location>
        <position position="1"/>
    </location>
</feature>
<keyword evidence="4" id="KW-0238">DNA-binding</keyword>
<accession>A0A7X9FQP5</accession>
<evidence type="ECO:0000313" key="8">
    <source>
        <dbReference type="EMBL" id="NMC62556.1"/>
    </source>
</evidence>
<organism evidence="8 9">
    <name type="scientific">SAR324 cluster bacterium</name>
    <dbReference type="NCBI Taxonomy" id="2024889"/>
    <lineage>
        <taxon>Bacteria</taxon>
        <taxon>Deltaproteobacteria</taxon>
        <taxon>SAR324 cluster</taxon>
    </lineage>
</organism>
<dbReference type="PROSITE" id="PS50110">
    <property type="entry name" value="RESPONSE_REGULATORY"/>
    <property type="match status" value="1"/>
</dbReference>
<feature type="modified residue" description="4-aspartylphosphate" evidence="6">
    <location>
        <position position="234"/>
    </location>
</feature>
<keyword evidence="1 6" id="KW-0597">Phosphoprotein</keyword>
<dbReference type="GO" id="GO:0032993">
    <property type="term" value="C:protein-DNA complex"/>
    <property type="evidence" value="ECO:0007669"/>
    <property type="project" value="TreeGrafter"/>
</dbReference>
<dbReference type="InterPro" id="IPR027417">
    <property type="entry name" value="P-loop_NTPase"/>
</dbReference>
<dbReference type="InterPro" id="IPR039420">
    <property type="entry name" value="WalR-like"/>
</dbReference>
<feature type="domain" description="Response regulatory" evidence="7">
    <location>
        <begin position="185"/>
        <end position="301"/>
    </location>
</feature>
<dbReference type="InterPro" id="IPR001789">
    <property type="entry name" value="Sig_transdc_resp-reg_receiver"/>
</dbReference>
<evidence type="ECO:0000256" key="5">
    <source>
        <dbReference type="ARBA" id="ARBA00023163"/>
    </source>
</evidence>
<dbReference type="Pfam" id="PF00072">
    <property type="entry name" value="Response_reg"/>
    <property type="match status" value="1"/>
</dbReference>
<evidence type="ECO:0000256" key="4">
    <source>
        <dbReference type="ARBA" id="ARBA00023125"/>
    </source>
</evidence>
<dbReference type="PANTHER" id="PTHR48111:SF1">
    <property type="entry name" value="TWO-COMPONENT RESPONSE REGULATOR ORR33"/>
    <property type="match status" value="1"/>
</dbReference>
<dbReference type="PANTHER" id="PTHR48111">
    <property type="entry name" value="REGULATOR OF RPOS"/>
    <property type="match status" value="1"/>
</dbReference>
<dbReference type="SUPFAM" id="SSF52172">
    <property type="entry name" value="CheY-like"/>
    <property type="match status" value="1"/>
</dbReference>
<keyword evidence="5" id="KW-0804">Transcription</keyword>
<sequence length="304" mass="33805">PSCAREAAIDPSLVAQLPDILRTRLNGKFKIGRGCEKCGHLGYLGKVGIKSFVKNSETFEDAFLAGLEHSDLISLSYDEGAVSLIEDGIEKVNEGIISLDALYEVIKVIPEACLKHLYKMSESNASSEKILSIPDDYFLKQPDETQNQKPLIGATALVPNPESIAAALNEPVLQIKTDKKRATPLLLVVEDDPDQRSILEMLFRGAGYDIMSASDGIEAFQQIEKTVPDLIISDLMMPRMDGGQFVKKLKSIEKLRRIPVLMLTVVSDVQKEYELLDLGADDYCEKTIQRKILLKRIENLLKRT</sequence>
<evidence type="ECO:0000313" key="9">
    <source>
        <dbReference type="Proteomes" id="UP000524246"/>
    </source>
</evidence>
<evidence type="ECO:0000259" key="7">
    <source>
        <dbReference type="PROSITE" id="PS50110"/>
    </source>
</evidence>
<keyword evidence="2" id="KW-0902">Two-component regulatory system</keyword>
<dbReference type="GO" id="GO:0005829">
    <property type="term" value="C:cytosol"/>
    <property type="evidence" value="ECO:0007669"/>
    <property type="project" value="TreeGrafter"/>
</dbReference>
<keyword evidence="3" id="KW-0805">Transcription regulation</keyword>
<dbReference type="GO" id="GO:0000156">
    <property type="term" value="F:phosphorelay response regulator activity"/>
    <property type="evidence" value="ECO:0007669"/>
    <property type="project" value="TreeGrafter"/>
</dbReference>
<evidence type="ECO:0000256" key="1">
    <source>
        <dbReference type="ARBA" id="ARBA00022553"/>
    </source>
</evidence>